<dbReference type="EMBL" id="CP139960">
    <property type="protein sequence ID" value="WQD37211.1"/>
    <property type="molecule type" value="Genomic_DNA"/>
</dbReference>
<dbReference type="SUPFAM" id="SSF81340">
    <property type="entry name" value="Clc chloride channel"/>
    <property type="match status" value="1"/>
</dbReference>
<feature type="transmembrane region" description="Helical" evidence="5">
    <location>
        <begin position="20"/>
        <end position="42"/>
    </location>
</feature>
<feature type="transmembrane region" description="Helical" evidence="5">
    <location>
        <begin position="317"/>
        <end position="334"/>
    </location>
</feature>
<keyword evidence="2 5" id="KW-0812">Transmembrane</keyword>
<feature type="transmembrane region" description="Helical" evidence="5">
    <location>
        <begin position="394"/>
        <end position="416"/>
    </location>
</feature>
<sequence length="428" mass="46332">MQKFRTSFHPFLVIIYLVKWTLWVLPVSLLTGSLVALFLWLLETVIEIRFHYNWLLYFLPLAGIVIHFLYRYSGKNAEAGNNLIIDEIHKPDTGVPLRMAPLVLFSTIITHLFGGSAGREGTAVQMGGSLSHFLGRHMHLSKENLRILLMTGIAGGFGAVFGTPVAGAIFALEVLVVGKLKYNALLPCLMASILSNIVCSAWGIHHTNYQISFVSQHLLSLGSFGFNLLLMAKAIGAGIAFGLAAYLFVRLSHAIKRYSNQLIKVKWLIPVTGGLIIIVLSFLISPDYLSLSVSNPDPGAVSIVTCFKDGGAKPFSWLWKILFTTITLGMGFKGGEVTPLFFIGAALGNTIAMITGAPVDLMAGLGFIAVFAGATNTPLACTIMGAELFGADNIVYYAIACFTAYYFSGHTGIYGAQKNQIPKMPGRA</sequence>
<dbReference type="PRINTS" id="PR00762">
    <property type="entry name" value="CLCHANNEL"/>
</dbReference>
<proteinExistence type="predicted"/>
<feature type="transmembrane region" description="Helical" evidence="5">
    <location>
        <begin position="184"/>
        <end position="204"/>
    </location>
</feature>
<organism evidence="6 7">
    <name type="scientific">Niabella yanshanensis</name>
    <dbReference type="NCBI Taxonomy" id="577386"/>
    <lineage>
        <taxon>Bacteria</taxon>
        <taxon>Pseudomonadati</taxon>
        <taxon>Bacteroidota</taxon>
        <taxon>Chitinophagia</taxon>
        <taxon>Chitinophagales</taxon>
        <taxon>Chitinophagaceae</taxon>
        <taxon>Niabella</taxon>
    </lineage>
</organism>
<evidence type="ECO:0000256" key="4">
    <source>
        <dbReference type="ARBA" id="ARBA00023136"/>
    </source>
</evidence>
<dbReference type="CDD" id="cd03682">
    <property type="entry name" value="ClC_sycA_like"/>
    <property type="match status" value="1"/>
</dbReference>
<feature type="transmembrane region" description="Helical" evidence="5">
    <location>
        <begin position="267"/>
        <end position="285"/>
    </location>
</feature>
<accession>A0ABZ0W548</accession>
<dbReference type="RefSeq" id="WP_114793078.1">
    <property type="nucleotide sequence ID" value="NZ_CP139960.1"/>
</dbReference>
<dbReference type="PANTHER" id="PTHR43427:SF12">
    <property type="entry name" value="CHLORIDE TRANSPORTER"/>
    <property type="match status" value="1"/>
</dbReference>
<evidence type="ECO:0000256" key="5">
    <source>
        <dbReference type="SAM" id="Phobius"/>
    </source>
</evidence>
<dbReference type="Pfam" id="PF00654">
    <property type="entry name" value="Voltage_CLC"/>
    <property type="match status" value="1"/>
</dbReference>
<feature type="transmembrane region" description="Helical" evidence="5">
    <location>
        <begin position="147"/>
        <end position="172"/>
    </location>
</feature>
<evidence type="ECO:0000256" key="1">
    <source>
        <dbReference type="ARBA" id="ARBA00004141"/>
    </source>
</evidence>
<evidence type="ECO:0000256" key="2">
    <source>
        <dbReference type="ARBA" id="ARBA00022692"/>
    </source>
</evidence>
<keyword evidence="3 5" id="KW-1133">Transmembrane helix</keyword>
<feature type="transmembrane region" description="Helical" evidence="5">
    <location>
        <begin position="341"/>
        <end position="374"/>
    </location>
</feature>
<feature type="transmembrane region" description="Helical" evidence="5">
    <location>
        <begin position="54"/>
        <end position="73"/>
    </location>
</feature>
<evidence type="ECO:0000313" key="6">
    <source>
        <dbReference type="EMBL" id="WQD37211.1"/>
    </source>
</evidence>
<protein>
    <submittedName>
        <fullName evidence="6">Voltage-gated chloride channel family protein</fullName>
    </submittedName>
</protein>
<feature type="transmembrane region" description="Helical" evidence="5">
    <location>
        <begin position="224"/>
        <end position="247"/>
    </location>
</feature>
<dbReference type="Proteomes" id="UP001325680">
    <property type="component" value="Chromosome"/>
</dbReference>
<keyword evidence="4 5" id="KW-0472">Membrane</keyword>
<reference evidence="6 7" key="1">
    <citation type="submission" date="2023-12" db="EMBL/GenBank/DDBJ databases">
        <title>Genome sequencing and assembly of bacterial species from a model synthetic community.</title>
        <authorList>
            <person name="Hogle S.L."/>
        </authorList>
    </citation>
    <scope>NUCLEOTIDE SEQUENCE [LARGE SCALE GENOMIC DNA]</scope>
    <source>
        <strain evidence="6 7">HAMBI_3031</strain>
    </source>
</reference>
<name>A0ABZ0W548_9BACT</name>
<dbReference type="InterPro" id="IPR050368">
    <property type="entry name" value="ClC-type_chloride_channel"/>
</dbReference>
<dbReference type="Gene3D" id="1.10.3080.10">
    <property type="entry name" value="Clc chloride channel"/>
    <property type="match status" value="1"/>
</dbReference>
<evidence type="ECO:0000313" key="7">
    <source>
        <dbReference type="Proteomes" id="UP001325680"/>
    </source>
</evidence>
<comment type="subcellular location">
    <subcellularLocation>
        <location evidence="1">Membrane</location>
        <topology evidence="1">Multi-pass membrane protein</topology>
    </subcellularLocation>
</comment>
<dbReference type="InterPro" id="IPR014743">
    <property type="entry name" value="Cl-channel_core"/>
</dbReference>
<dbReference type="PANTHER" id="PTHR43427">
    <property type="entry name" value="CHLORIDE CHANNEL PROTEIN CLC-E"/>
    <property type="match status" value="1"/>
</dbReference>
<dbReference type="InterPro" id="IPR001807">
    <property type="entry name" value="ClC"/>
</dbReference>
<evidence type="ECO:0000256" key="3">
    <source>
        <dbReference type="ARBA" id="ARBA00022989"/>
    </source>
</evidence>
<gene>
    <name evidence="6" type="ORF">U0035_16200</name>
</gene>
<keyword evidence="7" id="KW-1185">Reference proteome</keyword>